<dbReference type="AlphaFoldDB" id="A0AAE1EDQ2"/>
<evidence type="ECO:0000313" key="1">
    <source>
        <dbReference type="EMBL" id="KAK3803879.1"/>
    </source>
</evidence>
<name>A0AAE1EDQ2_9GAST</name>
<proteinExistence type="predicted"/>
<evidence type="ECO:0000313" key="2">
    <source>
        <dbReference type="Proteomes" id="UP001283361"/>
    </source>
</evidence>
<dbReference type="EMBL" id="JAWDGP010000081">
    <property type="protein sequence ID" value="KAK3803879.1"/>
    <property type="molecule type" value="Genomic_DNA"/>
</dbReference>
<organism evidence="1 2">
    <name type="scientific">Elysia crispata</name>
    <name type="common">lettuce slug</name>
    <dbReference type="NCBI Taxonomy" id="231223"/>
    <lineage>
        <taxon>Eukaryota</taxon>
        <taxon>Metazoa</taxon>
        <taxon>Spiralia</taxon>
        <taxon>Lophotrochozoa</taxon>
        <taxon>Mollusca</taxon>
        <taxon>Gastropoda</taxon>
        <taxon>Heterobranchia</taxon>
        <taxon>Euthyneura</taxon>
        <taxon>Panpulmonata</taxon>
        <taxon>Sacoglossa</taxon>
        <taxon>Placobranchoidea</taxon>
        <taxon>Plakobranchidae</taxon>
        <taxon>Elysia</taxon>
    </lineage>
</organism>
<protein>
    <submittedName>
        <fullName evidence="1">Uncharacterized protein</fullName>
    </submittedName>
</protein>
<sequence length="315" mass="34852">MNYISQLLNKEDKNLDETELDDTCHSSHKVTFCELLPPTELDDTCQPSHKVTFCELLPPTELDDTCQSSHKVTFCELLLPTELDDTCQSSHKVTLICGSGPEPKILAATSDPLLLLSISSVGRERNTAKFTLKPKILAASKEPLFPRLSVYMGREPNPAKFTLKPKILAASKEPLFLRLRVPDGSPSRLARACMLFQPFGPQDGPDHSPISSAEFVNSFKQAKLQLTCQCAWPHHSISTSGICEKKTSSPSTLAPLLAHNCTTAPTPLLKHIHKDGYERLLSSTVDHLTALTRSSKRLHVVQKCGLNKRCPRLHN</sequence>
<gene>
    <name evidence="1" type="ORF">RRG08_059497</name>
</gene>
<dbReference type="Proteomes" id="UP001283361">
    <property type="component" value="Unassembled WGS sequence"/>
</dbReference>
<comment type="caution">
    <text evidence="1">The sequence shown here is derived from an EMBL/GenBank/DDBJ whole genome shotgun (WGS) entry which is preliminary data.</text>
</comment>
<accession>A0AAE1EDQ2</accession>
<keyword evidence="2" id="KW-1185">Reference proteome</keyword>
<reference evidence="1" key="1">
    <citation type="journal article" date="2023" name="G3 (Bethesda)">
        <title>A reference genome for the long-term kleptoplast-retaining sea slug Elysia crispata morphotype clarki.</title>
        <authorList>
            <person name="Eastman K.E."/>
            <person name="Pendleton A.L."/>
            <person name="Shaikh M.A."/>
            <person name="Suttiyut T."/>
            <person name="Ogas R."/>
            <person name="Tomko P."/>
            <person name="Gavelis G."/>
            <person name="Widhalm J.R."/>
            <person name="Wisecaver J.H."/>
        </authorList>
    </citation>
    <scope>NUCLEOTIDE SEQUENCE</scope>
    <source>
        <strain evidence="1">ECLA1</strain>
    </source>
</reference>